<dbReference type="Pfam" id="PF00392">
    <property type="entry name" value="GntR"/>
    <property type="match status" value="1"/>
</dbReference>
<evidence type="ECO:0000313" key="6">
    <source>
        <dbReference type="Proteomes" id="UP000607311"/>
    </source>
</evidence>
<dbReference type="PROSITE" id="PS50949">
    <property type="entry name" value="HTH_GNTR"/>
    <property type="match status" value="1"/>
</dbReference>
<reference evidence="5" key="1">
    <citation type="submission" date="2021-01" db="EMBL/GenBank/DDBJ databases">
        <title>Whole genome shotgun sequence of Verrucosispora sediminis NBRC 107745.</title>
        <authorList>
            <person name="Komaki H."/>
            <person name="Tamura T."/>
        </authorList>
    </citation>
    <scope>NUCLEOTIDE SEQUENCE</scope>
    <source>
        <strain evidence="5">NBRC 107745</strain>
    </source>
</reference>
<dbReference type="SMART" id="SM00895">
    <property type="entry name" value="FCD"/>
    <property type="match status" value="1"/>
</dbReference>
<name>A0A9W5UQR2_9ACTN</name>
<dbReference type="PRINTS" id="PR00035">
    <property type="entry name" value="HTHGNTR"/>
</dbReference>
<dbReference type="InterPro" id="IPR000524">
    <property type="entry name" value="Tscrpt_reg_HTH_GntR"/>
</dbReference>
<dbReference type="InterPro" id="IPR036388">
    <property type="entry name" value="WH-like_DNA-bd_sf"/>
</dbReference>
<evidence type="ECO:0000256" key="1">
    <source>
        <dbReference type="ARBA" id="ARBA00023015"/>
    </source>
</evidence>
<feature type="domain" description="HTH gntR-type" evidence="4">
    <location>
        <begin position="17"/>
        <end position="85"/>
    </location>
</feature>
<protein>
    <submittedName>
        <fullName evidence="5">HTH-type transcriptional regulator Mce2R</fullName>
    </submittedName>
</protein>
<keyword evidence="3" id="KW-0804">Transcription</keyword>
<evidence type="ECO:0000256" key="3">
    <source>
        <dbReference type="ARBA" id="ARBA00023163"/>
    </source>
</evidence>
<dbReference type="InterPro" id="IPR036390">
    <property type="entry name" value="WH_DNA-bd_sf"/>
</dbReference>
<dbReference type="AlphaFoldDB" id="A0A9W5UQR2"/>
<dbReference type="SUPFAM" id="SSF46785">
    <property type="entry name" value="Winged helix' DNA-binding domain"/>
    <property type="match status" value="1"/>
</dbReference>
<dbReference type="EMBL" id="BOPD01000011">
    <property type="protein sequence ID" value="GIJ32920.1"/>
    <property type="molecule type" value="Genomic_DNA"/>
</dbReference>
<organism evidence="5 6">
    <name type="scientific">Micromonospora sediminimaris</name>
    <dbReference type="NCBI Taxonomy" id="547162"/>
    <lineage>
        <taxon>Bacteria</taxon>
        <taxon>Bacillati</taxon>
        <taxon>Actinomycetota</taxon>
        <taxon>Actinomycetes</taxon>
        <taxon>Micromonosporales</taxon>
        <taxon>Micromonosporaceae</taxon>
        <taxon>Micromonospora</taxon>
    </lineage>
</organism>
<accession>A0A9W5UQR2</accession>
<dbReference type="PANTHER" id="PTHR43537:SF24">
    <property type="entry name" value="GLUCONATE OPERON TRANSCRIPTIONAL REPRESSOR"/>
    <property type="match status" value="1"/>
</dbReference>
<evidence type="ECO:0000259" key="4">
    <source>
        <dbReference type="PROSITE" id="PS50949"/>
    </source>
</evidence>
<dbReference type="InterPro" id="IPR011711">
    <property type="entry name" value="GntR_C"/>
</dbReference>
<keyword evidence="6" id="KW-1185">Reference proteome</keyword>
<dbReference type="CDD" id="cd07377">
    <property type="entry name" value="WHTH_GntR"/>
    <property type="match status" value="1"/>
</dbReference>
<dbReference type="Proteomes" id="UP000607311">
    <property type="component" value="Unassembled WGS sequence"/>
</dbReference>
<dbReference type="Gene3D" id="1.10.10.10">
    <property type="entry name" value="Winged helix-like DNA-binding domain superfamily/Winged helix DNA-binding domain"/>
    <property type="match status" value="1"/>
</dbReference>
<dbReference type="Gene3D" id="1.20.120.530">
    <property type="entry name" value="GntR ligand-binding domain-like"/>
    <property type="match status" value="1"/>
</dbReference>
<evidence type="ECO:0000256" key="2">
    <source>
        <dbReference type="ARBA" id="ARBA00023125"/>
    </source>
</evidence>
<proteinExistence type="predicted"/>
<dbReference type="SMART" id="SM00345">
    <property type="entry name" value="HTH_GNTR"/>
    <property type="match status" value="1"/>
</dbReference>
<dbReference type="PANTHER" id="PTHR43537">
    <property type="entry name" value="TRANSCRIPTIONAL REGULATOR, GNTR FAMILY"/>
    <property type="match status" value="1"/>
</dbReference>
<sequence length="246" mass="26562">MPWATLPGMAFVPVTRASVSDLVFGQLRDAIVSGTYRTDDTLPGERELATTFQVNRHAVREALRRLQQLGLVRISQGGATRVLNWRVHAGLDLALSLVRSGDVLPVATLVRDMMDMRACIGVDAARLCARRADDAARRRIVRAVEEFADLAPDLTAMGEANIAVWRLILDGCGNTAYLLAFNSLVAGALAVAEVPPQRRATELLDVTGHRRLASAIADGRDVEAAEEARSLLTAALTAPTRKDSRA</sequence>
<dbReference type="Pfam" id="PF07729">
    <property type="entry name" value="FCD"/>
    <property type="match status" value="1"/>
</dbReference>
<dbReference type="GO" id="GO:0003700">
    <property type="term" value="F:DNA-binding transcription factor activity"/>
    <property type="evidence" value="ECO:0007669"/>
    <property type="project" value="InterPro"/>
</dbReference>
<keyword evidence="1" id="KW-0805">Transcription regulation</keyword>
<comment type="caution">
    <text evidence="5">The sequence shown here is derived from an EMBL/GenBank/DDBJ whole genome shotgun (WGS) entry which is preliminary data.</text>
</comment>
<keyword evidence="2" id="KW-0238">DNA-binding</keyword>
<evidence type="ECO:0000313" key="5">
    <source>
        <dbReference type="EMBL" id="GIJ32920.1"/>
    </source>
</evidence>
<dbReference type="SUPFAM" id="SSF48008">
    <property type="entry name" value="GntR ligand-binding domain-like"/>
    <property type="match status" value="1"/>
</dbReference>
<gene>
    <name evidence="5" type="primary">mce2R</name>
    <name evidence="5" type="ORF">Vse01_20680</name>
</gene>
<dbReference type="GO" id="GO:0003677">
    <property type="term" value="F:DNA binding"/>
    <property type="evidence" value="ECO:0007669"/>
    <property type="project" value="UniProtKB-KW"/>
</dbReference>
<dbReference type="InterPro" id="IPR008920">
    <property type="entry name" value="TF_FadR/GntR_C"/>
</dbReference>